<sequence>MKAMKQILLYLVALLALSACASKELPSPTGKEQIHFSIDMPDFSTAREGGLDESGISNLELWVFDRDGHFVEKATATLTSQGSTRAYTASITPCAEPRIIHFVANASLTNESEWIGRDEMQMLPSFRAAAHSTIPMWARKKYDSVQKNSDLGAILLLRNMTKCNLIVDTDAVKEATYSIYNTLAEGTLAPFDPSAPNRDQAFKRPVTIPTEPAGVPFANNKPWHATDGVSPFYVYERDNTLSPSVPCLILKAKFGNDADFSYYKIDFVDKNDKTKRHHLLRNHYFKVTIKDVRVKGYATPELALAGAAANNIALSDEVQMFPSFSDGKGRLEVDRTYFSLTNDEREATFNARYFPNQTSSTQDNSKLTVRPTGDAVTSATVDASGKITLHFAPQPAEGEGVLTSDVVVGVSDNDDLKRLVRVEVRRHYEYKSFKANDQTNLSNVRVTKTQGASLKIEFVLPDEFSEALLPITFRVFTEHFYPSNGQGFSFQRVEGRTCYEYTLSKPMPAGRRIECNLKSNRSGSAETIEVRSVEVFCS</sequence>
<feature type="signal peptide" evidence="1">
    <location>
        <begin position="1"/>
        <end position="21"/>
    </location>
</feature>
<evidence type="ECO:0000256" key="1">
    <source>
        <dbReference type="SAM" id="SignalP"/>
    </source>
</evidence>
<accession>C3J9S3</accession>
<evidence type="ECO:0000313" key="2">
    <source>
        <dbReference type="EMBL" id="EEN83105.1"/>
    </source>
</evidence>
<protein>
    <recommendedName>
        <fullName evidence="4">Major fimbrial subunit protein N-terminal domain-containing protein</fullName>
    </recommendedName>
</protein>
<dbReference type="eggNOG" id="ENOG5033WW5">
    <property type="taxonomic scope" value="Bacteria"/>
</dbReference>
<keyword evidence="1" id="KW-0732">Signal</keyword>
<evidence type="ECO:0000313" key="3">
    <source>
        <dbReference type="Proteomes" id="UP000004295"/>
    </source>
</evidence>
<dbReference type="Proteomes" id="UP000004295">
    <property type="component" value="Unassembled WGS sequence"/>
</dbReference>
<dbReference type="EMBL" id="ACNN01000014">
    <property type="protein sequence ID" value="EEN83105.1"/>
    <property type="molecule type" value="Genomic_DNA"/>
</dbReference>
<keyword evidence="3" id="KW-1185">Reference proteome</keyword>
<dbReference type="AlphaFoldDB" id="C3J9S3"/>
<dbReference type="STRING" id="553175.POREN0001_0824"/>
<comment type="caution">
    <text evidence="2">The sequence shown here is derived from an EMBL/GenBank/DDBJ whole genome shotgun (WGS) entry which is preliminary data.</text>
</comment>
<gene>
    <name evidence="2" type="ORF">POREN0001_0824</name>
</gene>
<feature type="chain" id="PRO_5002927996" description="Major fimbrial subunit protein N-terminal domain-containing protein" evidence="1">
    <location>
        <begin position="22"/>
        <end position="538"/>
    </location>
</feature>
<proteinExistence type="predicted"/>
<organism evidence="2 3">
    <name type="scientific">Porphyromonas endodontalis (strain ATCC 35406 / DSM 24491 / JCM 8526 / CCUG 16442 / BCRC 14492 / NCTC 13058 / HG 370)</name>
    <name type="common">Bacteroides endodontalis</name>
    <dbReference type="NCBI Taxonomy" id="553175"/>
    <lineage>
        <taxon>Bacteria</taxon>
        <taxon>Pseudomonadati</taxon>
        <taxon>Bacteroidota</taxon>
        <taxon>Bacteroidia</taxon>
        <taxon>Bacteroidales</taxon>
        <taxon>Porphyromonadaceae</taxon>
        <taxon>Porphyromonas</taxon>
    </lineage>
</organism>
<dbReference type="PROSITE" id="PS51257">
    <property type="entry name" value="PROKAR_LIPOPROTEIN"/>
    <property type="match status" value="1"/>
</dbReference>
<name>C3J9S3_POREA</name>
<reference evidence="2 3" key="1">
    <citation type="submission" date="2009-04" db="EMBL/GenBank/DDBJ databases">
        <authorList>
            <person name="Sebastian Y."/>
            <person name="Madupu R."/>
            <person name="Durkin A.S."/>
            <person name="Torralba M."/>
            <person name="Methe B."/>
            <person name="Sutton G.G."/>
            <person name="Strausberg R.L."/>
            <person name="Nelson K.E."/>
        </authorList>
    </citation>
    <scope>NUCLEOTIDE SEQUENCE [LARGE SCALE GENOMIC DNA]</scope>
    <source>
        <strain evidence="3">ATCC 35406 / BCRC 14492 / JCM 8526 / NCTC 13058 / HG 370</strain>
    </source>
</reference>
<evidence type="ECO:0008006" key="4">
    <source>
        <dbReference type="Google" id="ProtNLM"/>
    </source>
</evidence>